<evidence type="ECO:0000313" key="1">
    <source>
        <dbReference type="EMBL" id="RBA21791.1"/>
    </source>
</evidence>
<name>A0A365NLS8_GIBIN</name>
<dbReference type="Proteomes" id="UP000251714">
    <property type="component" value="Unassembled WGS sequence"/>
</dbReference>
<evidence type="ECO:0000313" key="2">
    <source>
        <dbReference type="Proteomes" id="UP000251714"/>
    </source>
</evidence>
<sequence>MADPLSIASGVAGLVSLGLTLCSGLNNYFNAVKGRHQDIEIASQSVTLLESNLFIIQSSTLKLGHRHALSADGVNQGMANCKSQLVALQQMISDLTRDESFSDLKGKLRNQMTIARYPFNQKKLIQLQNQLSSANATLGNLVQNLNLDINTGISEDLLVLRNYTKASDNMTHNMIGTIAKRLDAIGPAVQRAEMEVAAISRHMQSNSLVTSICNPGDFAKPRSGAASPFDVDVYGNSIAHWSLYSLEFYLNHLSDWKVEEGTSFKINFEAICSLLFYLFDIGVSISAPNFYQHEGFTNKETKYLMCKAEHEFEYLQAWEDYPDIAEAFGFNDVFVTVLQRDRQKLAAITMDDQLPPGIFETDIYGRNILHNRRQRLRDLSLAILPSQVIDRYGITVECVPDATATYLWGELQSNYDEVRMRRIEVSWALKPFYLNHYSGGLFENSLCPELCSLAVEFGMRPSDESGIGPLLARIRVLAYNDWRTRFDYYDVTYLTWLMKHDLKLEYIIDGFQTSALHDIGARIGGFLLPSPFGYFYEDLSPGYLWQGEGIMLITKICNSKIESNLPCPCGSSGFNRPLGSLLSGFVANEHWDGPWEVDITRKVFLLVALIEDKIASIDTSHLAKCATHAITMELLGIRHVGPCARNRENQEMGESDVSDWAEVLDEDRLLLQRLHDLDEEFEREFESRNESVVDFIAGYYYQRMLEVDEELDASLADDHRQGLLAAGVVLSE</sequence>
<accession>A0A365NLS8</accession>
<evidence type="ECO:0008006" key="3">
    <source>
        <dbReference type="Google" id="ProtNLM"/>
    </source>
</evidence>
<reference evidence="1 2" key="1">
    <citation type="submission" date="2017-12" db="EMBL/GenBank/DDBJ databases">
        <title>Genome sequence of the mycotoxigenic crop pathogen Fusarium proliferatum, strain ITEM 2341 from Date Palm.</title>
        <authorList>
            <person name="Almiman B.F."/>
            <person name="Shittu T.A."/>
            <person name="Muthumeenakshi S."/>
            <person name="Baroncelli R."/>
            <person name="Sreenivasaprasada S."/>
        </authorList>
    </citation>
    <scope>NUCLEOTIDE SEQUENCE [LARGE SCALE GENOMIC DNA]</scope>
    <source>
        <strain evidence="1 2">ITEM 2341</strain>
    </source>
</reference>
<protein>
    <recommendedName>
        <fullName evidence="3">Fungal N-terminal domain-containing protein</fullName>
    </recommendedName>
</protein>
<organism evidence="1 2">
    <name type="scientific">Gibberella intermedia</name>
    <name type="common">Bulb rot disease fungus</name>
    <name type="synonym">Fusarium proliferatum</name>
    <dbReference type="NCBI Taxonomy" id="948311"/>
    <lineage>
        <taxon>Eukaryota</taxon>
        <taxon>Fungi</taxon>
        <taxon>Dikarya</taxon>
        <taxon>Ascomycota</taxon>
        <taxon>Pezizomycotina</taxon>
        <taxon>Sordariomycetes</taxon>
        <taxon>Hypocreomycetidae</taxon>
        <taxon>Hypocreales</taxon>
        <taxon>Nectriaceae</taxon>
        <taxon>Fusarium</taxon>
        <taxon>Fusarium fujikuroi species complex</taxon>
    </lineage>
</organism>
<dbReference type="EMBL" id="PKMI01000001">
    <property type="protein sequence ID" value="RBA21791.1"/>
    <property type="molecule type" value="Genomic_DNA"/>
</dbReference>
<comment type="caution">
    <text evidence="1">The sequence shown here is derived from an EMBL/GenBank/DDBJ whole genome shotgun (WGS) entry which is preliminary data.</text>
</comment>
<proteinExistence type="predicted"/>
<dbReference type="AlphaFoldDB" id="A0A365NLS8"/>
<gene>
    <name evidence="1" type="ORF">FPRO05_00140</name>
</gene>